<dbReference type="OrthoDB" id="5872583at2759"/>
<keyword evidence="3" id="KW-1133">Transmembrane helix</keyword>
<dbReference type="OMA" id="FECERAQ"/>
<reference evidence="7" key="1">
    <citation type="submission" date="2017-02" db="UniProtKB">
        <authorList>
            <consortium name="WormBaseParasite"/>
        </authorList>
    </citation>
    <scope>IDENTIFICATION</scope>
</reference>
<keyword evidence="6" id="KW-1185">Reference proteome</keyword>
<dbReference type="STRING" id="103827.A0A0N5DBT9"/>
<evidence type="ECO:0000256" key="2">
    <source>
        <dbReference type="SAM" id="MobiDB-lite"/>
    </source>
</evidence>
<dbReference type="PANTHER" id="PTHR24637">
    <property type="entry name" value="COLLAGEN"/>
    <property type="match status" value="1"/>
</dbReference>
<sequence>MYDYATKISMEQEAATLRRATFFGVTFSTTAALICMLSIPLFYNYLQHMQSIMQHEVDFCKQRSNNLWREVTRTQVFTNSHEDRSKRQSTYYGYSRKSEISYPAYEISFATDNFCCGCGISPPGLAGPPGKDGADGNDGLPGIPGRDGPDTPLYLQQPKVDFCFECERAQPGPRGNPGPKGPRGKPGFRGHDGLPGLVGIPGKTGPQGRTGIRGNPGIRGRPGRPGIVIDVSGPQGLPGPTGYEGEPGLPGKVGKPGRPGRIGTKGPVGDPGYHGLPGRPGVVGRRGEAGSPGLPGQCDHCPPPRTAPGY</sequence>
<feature type="region of interest" description="Disordered" evidence="2">
    <location>
        <begin position="168"/>
        <end position="223"/>
    </location>
</feature>
<dbReference type="Pfam" id="PF01391">
    <property type="entry name" value="Collagen"/>
    <property type="match status" value="2"/>
</dbReference>
<feature type="compositionally biased region" description="Pro residues" evidence="2">
    <location>
        <begin position="301"/>
        <end position="310"/>
    </location>
</feature>
<dbReference type="PANTHER" id="PTHR24637:SF310">
    <property type="entry name" value="NEMATODE CUTICLE COLLAGEN N-TERMINAL DOMAIN-CONTAINING PROTEIN"/>
    <property type="match status" value="1"/>
</dbReference>
<accession>A0A0N5DBT9</accession>
<keyword evidence="3" id="KW-0472">Membrane</keyword>
<dbReference type="SMART" id="SM01088">
    <property type="entry name" value="Col_cuticle_N"/>
    <property type="match status" value="1"/>
</dbReference>
<name>A0A0N5DBT9_THECL</name>
<evidence type="ECO:0000259" key="4">
    <source>
        <dbReference type="SMART" id="SM01088"/>
    </source>
</evidence>
<dbReference type="GO" id="GO:0042302">
    <property type="term" value="F:structural constituent of cuticle"/>
    <property type="evidence" value="ECO:0007669"/>
    <property type="project" value="InterPro"/>
</dbReference>
<feature type="domain" description="Nematode cuticle collagen N-terminal" evidence="4">
    <location>
        <begin position="19"/>
        <end position="71"/>
    </location>
</feature>
<proteinExistence type="predicted"/>
<feature type="compositionally biased region" description="Low complexity" evidence="2">
    <location>
        <begin position="209"/>
        <end position="223"/>
    </location>
</feature>
<dbReference type="Pfam" id="PF01484">
    <property type="entry name" value="Col_cuticle_N"/>
    <property type="match status" value="1"/>
</dbReference>
<organism evidence="7">
    <name type="scientific">Thelazia callipaeda</name>
    <name type="common">Oriental eyeworm</name>
    <name type="synonym">Parasitic nematode</name>
    <dbReference type="NCBI Taxonomy" id="103827"/>
    <lineage>
        <taxon>Eukaryota</taxon>
        <taxon>Metazoa</taxon>
        <taxon>Ecdysozoa</taxon>
        <taxon>Nematoda</taxon>
        <taxon>Chromadorea</taxon>
        <taxon>Rhabditida</taxon>
        <taxon>Spirurina</taxon>
        <taxon>Spiruromorpha</taxon>
        <taxon>Thelazioidea</taxon>
        <taxon>Thelaziidae</taxon>
        <taxon>Thelazia</taxon>
    </lineage>
</organism>
<feature type="transmembrane region" description="Helical" evidence="3">
    <location>
        <begin position="20"/>
        <end position="43"/>
    </location>
</feature>
<evidence type="ECO:0000256" key="3">
    <source>
        <dbReference type="SAM" id="Phobius"/>
    </source>
</evidence>
<feature type="region of interest" description="Disordered" evidence="2">
    <location>
        <begin position="127"/>
        <end position="154"/>
    </location>
</feature>
<reference evidence="5 6" key="2">
    <citation type="submission" date="2018-11" db="EMBL/GenBank/DDBJ databases">
        <authorList>
            <consortium name="Pathogen Informatics"/>
        </authorList>
    </citation>
    <scope>NUCLEOTIDE SEQUENCE [LARGE SCALE GENOMIC DNA]</scope>
</reference>
<dbReference type="Proteomes" id="UP000276776">
    <property type="component" value="Unassembled WGS sequence"/>
</dbReference>
<dbReference type="InterPro" id="IPR008160">
    <property type="entry name" value="Collagen"/>
</dbReference>
<evidence type="ECO:0000256" key="1">
    <source>
        <dbReference type="ARBA" id="ARBA00022737"/>
    </source>
</evidence>
<dbReference type="AlphaFoldDB" id="A0A0N5DBT9"/>
<evidence type="ECO:0000313" key="5">
    <source>
        <dbReference type="EMBL" id="VDN08349.1"/>
    </source>
</evidence>
<keyword evidence="3" id="KW-0812">Transmembrane</keyword>
<dbReference type="InterPro" id="IPR002486">
    <property type="entry name" value="Col_cuticle_N"/>
</dbReference>
<protein>
    <submittedName>
        <fullName evidence="7">Col_cuticle_N domain-containing protein</fullName>
    </submittedName>
</protein>
<evidence type="ECO:0000313" key="7">
    <source>
        <dbReference type="WBParaSite" id="TCLT_0001065601-mRNA-1"/>
    </source>
</evidence>
<dbReference type="WBParaSite" id="TCLT_0001065601-mRNA-1">
    <property type="protein sequence ID" value="TCLT_0001065601-mRNA-1"/>
    <property type="gene ID" value="TCLT_0001065601"/>
</dbReference>
<evidence type="ECO:0000313" key="6">
    <source>
        <dbReference type="Proteomes" id="UP000276776"/>
    </source>
</evidence>
<dbReference type="EMBL" id="UYYF01005230">
    <property type="protein sequence ID" value="VDN08349.1"/>
    <property type="molecule type" value="Genomic_DNA"/>
</dbReference>
<keyword evidence="1" id="KW-0677">Repeat</keyword>
<gene>
    <name evidence="5" type="ORF">TCLT_LOCUS10640</name>
</gene>
<feature type="region of interest" description="Disordered" evidence="2">
    <location>
        <begin position="262"/>
        <end position="310"/>
    </location>
</feature>